<gene>
    <name evidence="3" type="ORF">K529_005145</name>
</gene>
<reference evidence="3 4" key="1">
    <citation type="journal article" date="2016" name="ISME J.">
        <title>Global occurrence and heterogeneity of the Roseobacter-clade species Ruegeria mobilis.</title>
        <authorList>
            <person name="Sonnenschein E."/>
            <person name="Gram L."/>
        </authorList>
    </citation>
    <scope>NUCLEOTIDE SEQUENCE [LARGE SCALE GENOMIC DNA]</scope>
    <source>
        <strain evidence="3 4">F1926</strain>
    </source>
</reference>
<feature type="transmembrane region" description="Helical" evidence="2">
    <location>
        <begin position="49"/>
        <end position="69"/>
    </location>
</feature>
<dbReference type="AlphaFoldDB" id="A0A1B1A0Z5"/>
<sequence>MLRLIKSKARRGVRRARYAALCAVSAAIGAGFATTALYAALLQSGQSHAMASLILGCIWFGLSGVFLLAKGAVGEDREDYGSEPRVGSPHVAHPNGHAATAPSVAEAFMNGVNEGAGFARMQQRGS</sequence>
<dbReference type="KEGG" id="rmb:K529_005145"/>
<dbReference type="OrthoDB" id="7864789at2"/>
<proteinExistence type="predicted"/>
<accession>A0A1B1A0Z5</accession>
<dbReference type="GeneID" id="28249195"/>
<evidence type="ECO:0000313" key="4">
    <source>
        <dbReference type="Proteomes" id="UP000013243"/>
    </source>
</evidence>
<keyword evidence="2" id="KW-1133">Transmembrane helix</keyword>
<dbReference type="Proteomes" id="UP000013243">
    <property type="component" value="Chromosome"/>
</dbReference>
<evidence type="ECO:0000256" key="2">
    <source>
        <dbReference type="SAM" id="Phobius"/>
    </source>
</evidence>
<organism evidence="3 4">
    <name type="scientific">Tritonibacter mobilis F1926</name>
    <dbReference type="NCBI Taxonomy" id="1265309"/>
    <lineage>
        <taxon>Bacteria</taxon>
        <taxon>Pseudomonadati</taxon>
        <taxon>Pseudomonadota</taxon>
        <taxon>Alphaproteobacteria</taxon>
        <taxon>Rhodobacterales</taxon>
        <taxon>Paracoccaceae</taxon>
        <taxon>Tritonibacter</taxon>
    </lineage>
</organism>
<feature type="region of interest" description="Disordered" evidence="1">
    <location>
        <begin position="77"/>
        <end position="97"/>
    </location>
</feature>
<dbReference type="RefSeq" id="WP_046002017.1">
    <property type="nucleotide sequence ID" value="NZ_CP015230.1"/>
</dbReference>
<keyword evidence="2" id="KW-0812">Transmembrane</keyword>
<protein>
    <submittedName>
        <fullName evidence="3">Uncharacterized protein</fullName>
    </submittedName>
</protein>
<evidence type="ECO:0000256" key="1">
    <source>
        <dbReference type="SAM" id="MobiDB-lite"/>
    </source>
</evidence>
<evidence type="ECO:0000313" key="3">
    <source>
        <dbReference type="EMBL" id="ANP40147.1"/>
    </source>
</evidence>
<name>A0A1B1A0Z5_9RHOB</name>
<dbReference type="EMBL" id="CP015230">
    <property type="protein sequence ID" value="ANP40147.1"/>
    <property type="molecule type" value="Genomic_DNA"/>
</dbReference>
<keyword evidence="2" id="KW-0472">Membrane</keyword>